<sequence length="347" mass="38274">MARPNEWPKDVGRQRPENITAHAKILLQEINIIESIARVKKTPAPYGAFLSILESTKALAHKVENESVDAILRKVNEQLNAVSLRLQAVETNTDPKRFVEAVKAATAGDVVVTAANLEDAEKLRQHESWVTTFGVDAKVKQRTYGVVIHGIPPKTMDLPASAREVAAALLVENQPRLAACPAEIVYLGWLLPERRRSPTSALVVAEFTNERAANTAIRCGLAWRSQNHACTRYIREARVQQCFRCQQYGHVKAHCARQMACAYCAENHDTTHCPHPRTRARRSAQCAAKITAPSHGRARGVRLTVDLLTPKQRRLHGALPNASRGGSGYSPQTRQTRASTPPGPHPT</sequence>
<dbReference type="InterPro" id="IPR001878">
    <property type="entry name" value="Znf_CCHC"/>
</dbReference>
<proteinExistence type="predicted"/>
<dbReference type="AlphaFoldDB" id="A0A1J9RH84"/>
<feature type="compositionally biased region" description="Polar residues" evidence="2">
    <location>
        <begin position="329"/>
        <end position="339"/>
    </location>
</feature>
<dbReference type="PROSITE" id="PS50158">
    <property type="entry name" value="ZF_CCHC"/>
    <property type="match status" value="1"/>
</dbReference>
<dbReference type="OrthoDB" id="4506733at2759"/>
<organism evidence="4 5">
    <name type="scientific">Blastomyces percursus</name>
    <dbReference type="NCBI Taxonomy" id="1658174"/>
    <lineage>
        <taxon>Eukaryota</taxon>
        <taxon>Fungi</taxon>
        <taxon>Dikarya</taxon>
        <taxon>Ascomycota</taxon>
        <taxon>Pezizomycotina</taxon>
        <taxon>Eurotiomycetes</taxon>
        <taxon>Eurotiomycetidae</taxon>
        <taxon>Onygenales</taxon>
        <taxon>Ajellomycetaceae</taxon>
        <taxon>Blastomyces</taxon>
    </lineage>
</organism>
<evidence type="ECO:0000313" key="4">
    <source>
        <dbReference type="EMBL" id="OJD26981.1"/>
    </source>
</evidence>
<feature type="region of interest" description="Disordered" evidence="2">
    <location>
        <begin position="309"/>
        <end position="347"/>
    </location>
</feature>
<dbReference type="GO" id="GO:0008270">
    <property type="term" value="F:zinc ion binding"/>
    <property type="evidence" value="ECO:0007669"/>
    <property type="project" value="UniProtKB-KW"/>
</dbReference>
<keyword evidence="1" id="KW-0862">Zinc</keyword>
<accession>A0A1J9RH84</accession>
<evidence type="ECO:0000259" key="3">
    <source>
        <dbReference type="PROSITE" id="PS50158"/>
    </source>
</evidence>
<keyword evidence="1" id="KW-0863">Zinc-finger</keyword>
<dbReference type="GO" id="GO:0003676">
    <property type="term" value="F:nucleic acid binding"/>
    <property type="evidence" value="ECO:0007669"/>
    <property type="project" value="InterPro"/>
</dbReference>
<keyword evidence="1" id="KW-0479">Metal-binding</keyword>
<dbReference type="VEuPathDB" id="FungiDB:ACJ73_01615"/>
<protein>
    <recommendedName>
        <fullName evidence="3">CCHC-type domain-containing protein</fullName>
    </recommendedName>
</protein>
<evidence type="ECO:0000256" key="1">
    <source>
        <dbReference type="PROSITE-ProRule" id="PRU00047"/>
    </source>
</evidence>
<feature type="domain" description="CCHC-type" evidence="3">
    <location>
        <begin position="242"/>
        <end position="255"/>
    </location>
</feature>
<gene>
    <name evidence="4" type="ORF">ACJ73_01615</name>
</gene>
<dbReference type="Proteomes" id="UP000242791">
    <property type="component" value="Unassembled WGS sequence"/>
</dbReference>
<comment type="caution">
    <text evidence="4">The sequence shown here is derived from an EMBL/GenBank/DDBJ whole genome shotgun (WGS) entry which is preliminary data.</text>
</comment>
<name>A0A1J9RH84_9EURO</name>
<dbReference type="EMBL" id="LGTZ01000151">
    <property type="protein sequence ID" value="OJD26981.1"/>
    <property type="molecule type" value="Genomic_DNA"/>
</dbReference>
<reference evidence="4 5" key="1">
    <citation type="submission" date="2015-08" db="EMBL/GenBank/DDBJ databases">
        <title>Emmonsia species relationships and genome sequence.</title>
        <authorList>
            <person name="Cuomo C.A."/>
            <person name="Schwartz I.S."/>
            <person name="Kenyon C."/>
            <person name="De Hoog G.S."/>
            <person name="Govender N.P."/>
            <person name="Botha A."/>
            <person name="Moreno L."/>
            <person name="De Vries M."/>
            <person name="Munoz J.F."/>
            <person name="Stielow J.B."/>
        </authorList>
    </citation>
    <scope>NUCLEOTIDE SEQUENCE [LARGE SCALE GENOMIC DNA]</scope>
    <source>
        <strain evidence="4 5">EI222</strain>
    </source>
</reference>
<evidence type="ECO:0000313" key="5">
    <source>
        <dbReference type="Proteomes" id="UP000242791"/>
    </source>
</evidence>
<evidence type="ECO:0000256" key="2">
    <source>
        <dbReference type="SAM" id="MobiDB-lite"/>
    </source>
</evidence>
<dbReference type="STRING" id="1658174.A0A1J9RH84"/>
<keyword evidence="5" id="KW-1185">Reference proteome</keyword>